<evidence type="ECO:0000256" key="5">
    <source>
        <dbReference type="ARBA" id="ARBA00022692"/>
    </source>
</evidence>
<feature type="transmembrane region" description="Helical" evidence="10">
    <location>
        <begin position="172"/>
        <end position="201"/>
    </location>
</feature>
<comment type="subcellular location">
    <subcellularLocation>
        <location evidence="10">Cell membrane</location>
        <topology evidence="10">Multi-pass membrane protein</topology>
    </subcellularLocation>
    <subcellularLocation>
        <location evidence="10">Bacterial flagellum basal body</location>
    </subcellularLocation>
</comment>
<evidence type="ECO:0000256" key="1">
    <source>
        <dbReference type="ARBA" id="ARBA00002578"/>
    </source>
</evidence>
<protein>
    <recommendedName>
        <fullName evidence="3 9">Flagellar biosynthetic protein FliR</fullName>
    </recommendedName>
</protein>
<dbReference type="STRING" id="80854.MVIS_3332"/>
<dbReference type="GeneID" id="61295318"/>
<dbReference type="RefSeq" id="WP_045111352.1">
    <property type="nucleotide sequence ID" value="NZ_CAWQZC010000112.1"/>
</dbReference>
<dbReference type="EMBL" id="FPLJ01000039">
    <property type="protein sequence ID" value="SGY88117.1"/>
    <property type="molecule type" value="Genomic_DNA"/>
</dbReference>
<evidence type="ECO:0000256" key="9">
    <source>
        <dbReference type="NCBIfam" id="TIGR01400"/>
    </source>
</evidence>
<dbReference type="OrthoDB" id="9797790at2"/>
<keyword evidence="8 10" id="KW-0975">Bacterial flagellum</keyword>
<organism evidence="12 14">
    <name type="scientific">Moritella viscosa</name>
    <dbReference type="NCBI Taxonomy" id="80854"/>
    <lineage>
        <taxon>Bacteria</taxon>
        <taxon>Pseudomonadati</taxon>
        <taxon>Pseudomonadota</taxon>
        <taxon>Gammaproteobacteria</taxon>
        <taxon>Alteromonadales</taxon>
        <taxon>Moritellaceae</taxon>
        <taxon>Moritella</taxon>
    </lineage>
</organism>
<evidence type="ECO:0000313" key="11">
    <source>
        <dbReference type="EMBL" id="SGY88117.1"/>
    </source>
</evidence>
<name>A0A090IFE2_9GAMM</name>
<keyword evidence="4 10" id="KW-1003">Cell membrane</keyword>
<dbReference type="Pfam" id="PF01311">
    <property type="entry name" value="Bac_export_1"/>
    <property type="match status" value="1"/>
</dbReference>
<feature type="transmembrane region" description="Helical" evidence="10">
    <location>
        <begin position="40"/>
        <end position="58"/>
    </location>
</feature>
<dbReference type="GO" id="GO:0006605">
    <property type="term" value="P:protein targeting"/>
    <property type="evidence" value="ECO:0007669"/>
    <property type="project" value="UniProtKB-UniRule"/>
</dbReference>
<evidence type="ECO:0000256" key="7">
    <source>
        <dbReference type="ARBA" id="ARBA00023136"/>
    </source>
</evidence>
<keyword evidence="12" id="KW-0969">Cilium</keyword>
<keyword evidence="12" id="KW-0282">Flagellum</keyword>
<keyword evidence="13" id="KW-1185">Reference proteome</keyword>
<dbReference type="NCBIfam" id="TIGR01400">
    <property type="entry name" value="fliR"/>
    <property type="match status" value="1"/>
</dbReference>
<evidence type="ECO:0000256" key="2">
    <source>
        <dbReference type="ARBA" id="ARBA00009772"/>
    </source>
</evidence>
<dbReference type="HOGENOM" id="CLU_063626_4_0_6"/>
<feature type="transmembrane region" description="Helical" evidence="10">
    <location>
        <begin position="124"/>
        <end position="151"/>
    </location>
</feature>
<comment type="function">
    <text evidence="1 10">Role in flagellar biosynthesis.</text>
</comment>
<dbReference type="GO" id="GO:0044780">
    <property type="term" value="P:bacterial-type flagellum assembly"/>
    <property type="evidence" value="ECO:0007669"/>
    <property type="project" value="UniProtKB-UniRule"/>
</dbReference>
<keyword evidence="6 10" id="KW-1133">Transmembrane helix</keyword>
<dbReference type="Proteomes" id="UP000182660">
    <property type="component" value="Unassembled WGS sequence"/>
</dbReference>
<gene>
    <name evidence="11" type="ORF">MT2528_1444</name>
    <name evidence="12" type="ORF">NVI5450_1591</name>
</gene>
<evidence type="ECO:0000256" key="4">
    <source>
        <dbReference type="ARBA" id="ARBA00022475"/>
    </source>
</evidence>
<evidence type="ECO:0000313" key="13">
    <source>
        <dbReference type="Proteomes" id="UP000182660"/>
    </source>
</evidence>
<dbReference type="PATRIC" id="fig|80854.5.peg.3527"/>
<dbReference type="KEGG" id="mvs:MVIS_3332"/>
<feature type="transmembrane region" description="Helical" evidence="10">
    <location>
        <begin position="213"/>
        <end position="233"/>
    </location>
</feature>
<dbReference type="InterPro" id="IPR006303">
    <property type="entry name" value="FliR"/>
</dbReference>
<reference evidence="11 13" key="2">
    <citation type="submission" date="2016-11" db="EMBL/GenBank/DDBJ databases">
        <authorList>
            <person name="Klemetsen T."/>
        </authorList>
    </citation>
    <scope>NUCLEOTIDE SEQUENCE [LARGE SCALE GENOMIC DNA]</scope>
    <source>
        <strain evidence="11">MT 2528</strain>
    </source>
</reference>
<dbReference type="PRINTS" id="PR00953">
    <property type="entry name" value="TYPE3IMRPROT"/>
</dbReference>
<evidence type="ECO:0000256" key="10">
    <source>
        <dbReference type="RuleBase" id="RU362071"/>
    </source>
</evidence>
<sequence length="261" mass="28188">MEILSADIMMFMASYIWPFARLSGMVMVMIVSGAKTTPPMIRLFYCLALTAMVAPVLPPMPDVELFSLGSFMIILQQSLIGIAIGFVTVMLIQTFVIAGQIIAMQTSLGFAAMADPASGQTSPVIGQIYILLGTLVYLSVNGHLFMIETVVKSFETLPVSASGLMAVQYYEIAGWMSVMIAAALSMSLSAVVAMLVINFSFGVMTKAAPQLNVFSLGFAVGMVAGLFIIYLSLKSFMFHFNAQWQRAGELICSLLNNACVY</sequence>
<feature type="transmembrane region" description="Helical" evidence="10">
    <location>
        <begin position="12"/>
        <end position="34"/>
    </location>
</feature>
<keyword evidence="7 10" id="KW-0472">Membrane</keyword>
<keyword evidence="12" id="KW-0966">Cell projection</keyword>
<dbReference type="PANTHER" id="PTHR30065">
    <property type="entry name" value="FLAGELLAR BIOSYNTHETIC PROTEIN FLIR"/>
    <property type="match status" value="1"/>
</dbReference>
<dbReference type="GO" id="GO:0005886">
    <property type="term" value="C:plasma membrane"/>
    <property type="evidence" value="ECO:0007669"/>
    <property type="project" value="UniProtKB-SubCell"/>
</dbReference>
<dbReference type="PANTHER" id="PTHR30065:SF8">
    <property type="entry name" value="FLAGELLAR BIOSYNTHETIC PROTEIN FLIR"/>
    <property type="match status" value="1"/>
</dbReference>
<reference evidence="12 14" key="1">
    <citation type="submission" date="2016-11" db="EMBL/GenBank/DDBJ databases">
        <authorList>
            <person name="Jaros S."/>
            <person name="Januszkiewicz K."/>
            <person name="Wedrychowicz H."/>
        </authorList>
    </citation>
    <scope>NUCLEOTIDE SEQUENCE [LARGE SCALE GENOMIC DNA]</scope>
    <source>
        <strain evidence="12">NVI 5450</strain>
    </source>
</reference>
<dbReference type="Proteomes" id="UP000183794">
    <property type="component" value="Unassembled WGS sequence"/>
</dbReference>
<accession>A0A090IFE2</accession>
<dbReference type="EMBL" id="FPLD01000050">
    <property type="protein sequence ID" value="SGY94427.1"/>
    <property type="molecule type" value="Genomic_DNA"/>
</dbReference>
<evidence type="ECO:0000256" key="6">
    <source>
        <dbReference type="ARBA" id="ARBA00022989"/>
    </source>
</evidence>
<feature type="transmembrane region" description="Helical" evidence="10">
    <location>
        <begin position="79"/>
        <end position="104"/>
    </location>
</feature>
<evidence type="ECO:0000256" key="8">
    <source>
        <dbReference type="ARBA" id="ARBA00023143"/>
    </source>
</evidence>
<dbReference type="GO" id="GO:0009425">
    <property type="term" value="C:bacterial-type flagellum basal body"/>
    <property type="evidence" value="ECO:0007669"/>
    <property type="project" value="UniProtKB-SubCell"/>
</dbReference>
<proteinExistence type="inferred from homology"/>
<evidence type="ECO:0000256" key="3">
    <source>
        <dbReference type="ARBA" id="ARBA00021717"/>
    </source>
</evidence>
<comment type="similarity">
    <text evidence="2 10">Belongs to the FliR/MopE/SpaR family.</text>
</comment>
<evidence type="ECO:0000313" key="12">
    <source>
        <dbReference type="EMBL" id="SGY94427.1"/>
    </source>
</evidence>
<evidence type="ECO:0000313" key="14">
    <source>
        <dbReference type="Proteomes" id="UP000183794"/>
    </source>
</evidence>
<dbReference type="InterPro" id="IPR002010">
    <property type="entry name" value="T3SS_IM_R"/>
</dbReference>
<dbReference type="AlphaFoldDB" id="A0A090IFE2"/>
<keyword evidence="5 10" id="KW-0812">Transmembrane</keyword>